<reference evidence="1" key="2">
    <citation type="submission" date="2020-09" db="EMBL/GenBank/DDBJ databases">
        <authorList>
            <person name="Sun Q."/>
            <person name="Zhou Y."/>
        </authorList>
    </citation>
    <scope>NUCLEOTIDE SEQUENCE</scope>
    <source>
        <strain evidence="1">CGMCC 1.15966</strain>
    </source>
</reference>
<protein>
    <submittedName>
        <fullName evidence="1">Uncharacterized protein</fullName>
    </submittedName>
</protein>
<gene>
    <name evidence="1" type="ORF">GCM10011516_14890</name>
</gene>
<sequence length="102" mass="12015">MNMENLILRIFIQHIQGAEIAYLYNRESFDLLQIDKKQYDGSQFIEAGQELQYGDNRYIIDSVNFKMYSEMQEINPIYGINMYAPAEPTDFNCQIGVFVRNL</sequence>
<organism evidence="1 2">
    <name type="scientific">Sphingobacterium cellulitidis</name>
    <dbReference type="NCBI Taxonomy" id="1768011"/>
    <lineage>
        <taxon>Bacteria</taxon>
        <taxon>Pseudomonadati</taxon>
        <taxon>Bacteroidota</taxon>
        <taxon>Sphingobacteriia</taxon>
        <taxon>Sphingobacteriales</taxon>
        <taxon>Sphingobacteriaceae</taxon>
        <taxon>Sphingobacterium</taxon>
    </lineage>
</organism>
<evidence type="ECO:0000313" key="1">
    <source>
        <dbReference type="EMBL" id="GGE18277.1"/>
    </source>
</evidence>
<dbReference type="EMBL" id="BMKM01000003">
    <property type="protein sequence ID" value="GGE18277.1"/>
    <property type="molecule type" value="Genomic_DNA"/>
</dbReference>
<comment type="caution">
    <text evidence="1">The sequence shown here is derived from an EMBL/GenBank/DDBJ whole genome shotgun (WGS) entry which is preliminary data.</text>
</comment>
<dbReference type="Proteomes" id="UP000614460">
    <property type="component" value="Unassembled WGS sequence"/>
</dbReference>
<dbReference type="AlphaFoldDB" id="A0A8H9KVH8"/>
<keyword evidence="2" id="KW-1185">Reference proteome</keyword>
<name>A0A8H9KVH8_9SPHI</name>
<proteinExistence type="predicted"/>
<reference evidence="1" key="1">
    <citation type="journal article" date="2014" name="Int. J. Syst. Evol. Microbiol.">
        <title>Complete genome sequence of Corynebacterium casei LMG S-19264T (=DSM 44701T), isolated from a smear-ripened cheese.</title>
        <authorList>
            <consortium name="US DOE Joint Genome Institute (JGI-PGF)"/>
            <person name="Walter F."/>
            <person name="Albersmeier A."/>
            <person name="Kalinowski J."/>
            <person name="Ruckert C."/>
        </authorList>
    </citation>
    <scope>NUCLEOTIDE SEQUENCE</scope>
    <source>
        <strain evidence="1">CGMCC 1.15966</strain>
    </source>
</reference>
<accession>A0A8H9KVH8</accession>
<evidence type="ECO:0000313" key="2">
    <source>
        <dbReference type="Proteomes" id="UP000614460"/>
    </source>
</evidence>